<dbReference type="Pfam" id="PF05050">
    <property type="entry name" value="Methyltransf_21"/>
    <property type="match status" value="1"/>
</dbReference>
<dbReference type="GO" id="GO:0005794">
    <property type="term" value="C:Golgi apparatus"/>
    <property type="evidence" value="ECO:0007669"/>
    <property type="project" value="TreeGrafter"/>
</dbReference>
<organism evidence="3 4">
    <name type="scientific">Pelagomonas calceolata</name>
    <dbReference type="NCBI Taxonomy" id="35677"/>
    <lineage>
        <taxon>Eukaryota</taxon>
        <taxon>Sar</taxon>
        <taxon>Stramenopiles</taxon>
        <taxon>Ochrophyta</taxon>
        <taxon>Pelagophyceae</taxon>
        <taxon>Pelagomonadales</taxon>
        <taxon>Pelagomonadaceae</taxon>
        <taxon>Pelagomonas</taxon>
    </lineage>
</organism>
<evidence type="ECO:0000259" key="2">
    <source>
        <dbReference type="Pfam" id="PF05050"/>
    </source>
</evidence>
<dbReference type="EMBL" id="CAKKNE010000001">
    <property type="protein sequence ID" value="CAH0364111.1"/>
    <property type="molecule type" value="Genomic_DNA"/>
</dbReference>
<keyword evidence="4" id="KW-1185">Reference proteome</keyword>
<dbReference type="Gene3D" id="3.40.50.150">
    <property type="entry name" value="Vaccinia Virus protein VP39"/>
    <property type="match status" value="1"/>
</dbReference>
<dbReference type="PROSITE" id="PS51257">
    <property type="entry name" value="PROKAR_LIPOPROTEIN"/>
    <property type="match status" value="1"/>
</dbReference>
<dbReference type="NCBIfam" id="TIGR01444">
    <property type="entry name" value="fkbM_fam"/>
    <property type="match status" value="1"/>
</dbReference>
<dbReference type="GO" id="GO:0005789">
    <property type="term" value="C:endoplasmic reticulum membrane"/>
    <property type="evidence" value="ECO:0007669"/>
    <property type="project" value="TreeGrafter"/>
</dbReference>
<dbReference type="GO" id="GO:0016197">
    <property type="term" value="P:endosomal transport"/>
    <property type="evidence" value="ECO:0007669"/>
    <property type="project" value="TreeGrafter"/>
</dbReference>
<dbReference type="Proteomes" id="UP000789595">
    <property type="component" value="Unassembled WGS sequence"/>
</dbReference>
<dbReference type="AlphaFoldDB" id="A0A8J2SB15"/>
<dbReference type="InterPro" id="IPR006342">
    <property type="entry name" value="FkbM_mtfrase"/>
</dbReference>
<protein>
    <recommendedName>
        <fullName evidence="2">Methyltransferase FkbM domain-containing protein</fullName>
    </recommendedName>
</protein>
<keyword evidence="1" id="KW-0732">Signal</keyword>
<dbReference type="InterPro" id="IPR029063">
    <property type="entry name" value="SAM-dependent_MTases_sf"/>
</dbReference>
<gene>
    <name evidence="3" type="ORF">PECAL_1P04630</name>
</gene>
<reference evidence="3" key="1">
    <citation type="submission" date="2021-11" db="EMBL/GenBank/DDBJ databases">
        <authorList>
            <consortium name="Genoscope - CEA"/>
            <person name="William W."/>
        </authorList>
    </citation>
    <scope>NUCLEOTIDE SEQUENCE</scope>
</reference>
<dbReference type="PANTHER" id="PTHR34009:SF2">
    <property type="entry name" value="PROTEIN STAR"/>
    <property type="match status" value="1"/>
</dbReference>
<accession>A0A8J2SB15</accession>
<dbReference type="OrthoDB" id="206159at2759"/>
<evidence type="ECO:0000313" key="3">
    <source>
        <dbReference type="EMBL" id="CAH0364111.1"/>
    </source>
</evidence>
<comment type="caution">
    <text evidence="3">The sequence shown here is derived from an EMBL/GenBank/DDBJ whole genome shotgun (WGS) entry which is preliminary data.</text>
</comment>
<dbReference type="GO" id="GO:0031902">
    <property type="term" value="C:late endosome membrane"/>
    <property type="evidence" value="ECO:0007669"/>
    <property type="project" value="TreeGrafter"/>
</dbReference>
<evidence type="ECO:0000313" key="4">
    <source>
        <dbReference type="Proteomes" id="UP000789595"/>
    </source>
</evidence>
<dbReference type="SUPFAM" id="SSF53335">
    <property type="entry name" value="S-adenosyl-L-methionine-dependent methyltransferases"/>
    <property type="match status" value="1"/>
</dbReference>
<name>A0A8J2SB15_9STRA</name>
<sequence>MTRWLSSFLLVGTACGYELVPADLEKPVPPFVSDIESHKLELPFTTSASESRRCVHAFTARGRRHKGGRIDPGAYDGIAGNRQNARSSHNEDRFAIRLFGGAGNWTSSRTFLEIGAFDGVTESNTIIMERCLGWRGVLVEPNPRAFDALKAAGRTHSTLVHASPMCETESKVPMSPLPFTSARTDPEPGAPHGAVPVPCVSLTDILLKAGHSKIDFFSLDVENSEDRVLATLDLKKVDVALVFAEAYNKDCRTRCAKRDRVREYMAEAGYALNPGGINVHFSDVFVREDLMGAAEARRLLFSAVVR</sequence>
<dbReference type="PANTHER" id="PTHR34009">
    <property type="entry name" value="PROTEIN STAR"/>
    <property type="match status" value="1"/>
</dbReference>
<dbReference type="GO" id="GO:0005886">
    <property type="term" value="C:plasma membrane"/>
    <property type="evidence" value="ECO:0007669"/>
    <property type="project" value="TreeGrafter"/>
</dbReference>
<feature type="signal peptide" evidence="1">
    <location>
        <begin position="1"/>
        <end position="16"/>
    </location>
</feature>
<feature type="chain" id="PRO_5035184140" description="Methyltransferase FkbM domain-containing protein" evidence="1">
    <location>
        <begin position="17"/>
        <end position="306"/>
    </location>
</feature>
<proteinExistence type="predicted"/>
<dbReference type="GO" id="GO:0006888">
    <property type="term" value="P:endoplasmic reticulum to Golgi vesicle-mediated transport"/>
    <property type="evidence" value="ECO:0007669"/>
    <property type="project" value="TreeGrafter"/>
</dbReference>
<evidence type="ECO:0000256" key="1">
    <source>
        <dbReference type="SAM" id="SignalP"/>
    </source>
</evidence>
<dbReference type="InterPro" id="IPR053202">
    <property type="entry name" value="EGF_Rcpt_Signaling_Reg"/>
</dbReference>
<feature type="domain" description="Methyltransferase FkbM" evidence="2">
    <location>
        <begin position="113"/>
        <end position="270"/>
    </location>
</feature>